<evidence type="ECO:0000313" key="1">
    <source>
        <dbReference type="EMBL" id="NOD32163.1"/>
    </source>
</evidence>
<evidence type="ECO:0008006" key="3">
    <source>
        <dbReference type="Google" id="ProtNLM"/>
    </source>
</evidence>
<proteinExistence type="predicted"/>
<keyword evidence="2" id="KW-1185">Reference proteome</keyword>
<sequence length="118" mass="13543">MVKVFKKIAIYFYGVLELVPVSASQLLIIKARQIKFWPSTARDLGHWRPEPKECPVYPQDCLLTQTKALARRRTAIFDDRCGEQGRQPTEISSTRALCGEDIDNPPSARAVFHLDRNW</sequence>
<dbReference type="RefSeq" id="WP_171364341.1">
    <property type="nucleotide sequence ID" value="NZ_WVQY01000008.1"/>
</dbReference>
<protein>
    <recommendedName>
        <fullName evidence="3">Transposase</fullName>
    </recommendedName>
</protein>
<name>A0ABX1WG20_9RHOB</name>
<dbReference type="EMBL" id="WVQY01000008">
    <property type="protein sequence ID" value="NOD32163.1"/>
    <property type="molecule type" value="Genomic_DNA"/>
</dbReference>
<organism evidence="1 2">
    <name type="scientific">Ruegeria atlantica</name>
    <dbReference type="NCBI Taxonomy" id="81569"/>
    <lineage>
        <taxon>Bacteria</taxon>
        <taxon>Pseudomonadati</taxon>
        <taxon>Pseudomonadota</taxon>
        <taxon>Alphaproteobacteria</taxon>
        <taxon>Rhodobacterales</taxon>
        <taxon>Roseobacteraceae</taxon>
        <taxon>Ruegeria</taxon>
    </lineage>
</organism>
<evidence type="ECO:0000313" key="2">
    <source>
        <dbReference type="Proteomes" id="UP000599383"/>
    </source>
</evidence>
<accession>A0ABX1WG20</accession>
<dbReference type="Proteomes" id="UP000599383">
    <property type="component" value="Unassembled WGS sequence"/>
</dbReference>
<gene>
    <name evidence="1" type="ORF">GS617_17990</name>
</gene>
<reference evidence="1 2" key="1">
    <citation type="submission" date="2019-12" db="EMBL/GenBank/DDBJ databases">
        <title>Ruegeria JWLKs population differentiation of coral mucus and skeleton niches.</title>
        <authorList>
            <person name="Luo D."/>
        </authorList>
    </citation>
    <scope>NUCLEOTIDE SEQUENCE [LARGE SCALE GENOMIC DNA]</scope>
    <source>
        <strain evidence="1 2">HKCCD6238</strain>
    </source>
</reference>
<comment type="caution">
    <text evidence="1">The sequence shown here is derived from an EMBL/GenBank/DDBJ whole genome shotgun (WGS) entry which is preliminary data.</text>
</comment>